<dbReference type="EMBL" id="BSXN01001620">
    <property type="protein sequence ID" value="GME73834.1"/>
    <property type="molecule type" value="Genomic_DNA"/>
</dbReference>
<name>A0A9W6T1F2_CANBO</name>
<evidence type="ECO:0000313" key="2">
    <source>
        <dbReference type="EMBL" id="GME73834.1"/>
    </source>
</evidence>
<dbReference type="Proteomes" id="UP001165120">
    <property type="component" value="Unassembled WGS sequence"/>
</dbReference>
<gene>
    <name evidence="2" type="ORF">Cboi02_000419700</name>
</gene>
<feature type="compositionally biased region" description="Basic and acidic residues" evidence="1">
    <location>
        <begin position="44"/>
        <end position="57"/>
    </location>
</feature>
<dbReference type="AlphaFoldDB" id="A0A9W6T1F2"/>
<accession>A0A9W6T1F2</accession>
<feature type="region of interest" description="Disordered" evidence="1">
    <location>
        <begin position="22"/>
        <end position="59"/>
    </location>
</feature>
<sequence>MVDMERDLANVESEDEIAKYKAADKMSYPRNDPLNNSKFNSVRKRNEREVDKDKDNDNDYIEYGEEDEFEDPIANFYRIKKRR</sequence>
<reference evidence="2" key="1">
    <citation type="submission" date="2023-04" db="EMBL/GenBank/DDBJ databases">
        <title>Candida boidinii NBRC 10035.</title>
        <authorList>
            <person name="Ichikawa N."/>
            <person name="Sato H."/>
            <person name="Tonouchi N."/>
        </authorList>
    </citation>
    <scope>NUCLEOTIDE SEQUENCE</scope>
    <source>
        <strain evidence="2">NBRC 10035</strain>
    </source>
</reference>
<proteinExistence type="predicted"/>
<keyword evidence="3" id="KW-1185">Reference proteome</keyword>
<evidence type="ECO:0000313" key="3">
    <source>
        <dbReference type="Proteomes" id="UP001165120"/>
    </source>
</evidence>
<evidence type="ECO:0000256" key="1">
    <source>
        <dbReference type="SAM" id="MobiDB-lite"/>
    </source>
</evidence>
<organism evidence="2 3">
    <name type="scientific">Candida boidinii</name>
    <name type="common">Yeast</name>
    <dbReference type="NCBI Taxonomy" id="5477"/>
    <lineage>
        <taxon>Eukaryota</taxon>
        <taxon>Fungi</taxon>
        <taxon>Dikarya</taxon>
        <taxon>Ascomycota</taxon>
        <taxon>Saccharomycotina</taxon>
        <taxon>Pichiomycetes</taxon>
        <taxon>Pichiales</taxon>
        <taxon>Pichiaceae</taxon>
        <taxon>Ogataea</taxon>
        <taxon>Ogataea/Candida clade</taxon>
    </lineage>
</organism>
<protein>
    <submittedName>
        <fullName evidence="2">Unnamed protein product</fullName>
    </submittedName>
</protein>
<comment type="caution">
    <text evidence="2">The sequence shown here is derived from an EMBL/GenBank/DDBJ whole genome shotgun (WGS) entry which is preliminary data.</text>
</comment>